<feature type="compositionally biased region" description="Basic residues" evidence="1">
    <location>
        <begin position="1"/>
        <end position="10"/>
    </location>
</feature>
<organism evidence="2 3">
    <name type="scientific">Smittium megazygosporum</name>
    <dbReference type="NCBI Taxonomy" id="133381"/>
    <lineage>
        <taxon>Eukaryota</taxon>
        <taxon>Fungi</taxon>
        <taxon>Fungi incertae sedis</taxon>
        <taxon>Zoopagomycota</taxon>
        <taxon>Kickxellomycotina</taxon>
        <taxon>Harpellomycetes</taxon>
        <taxon>Harpellales</taxon>
        <taxon>Legeriomycetaceae</taxon>
        <taxon>Smittium</taxon>
    </lineage>
</organism>
<reference evidence="2 3" key="1">
    <citation type="journal article" date="2018" name="MBio">
        <title>Comparative Genomics Reveals the Core Gene Toolbox for the Fungus-Insect Symbiosis.</title>
        <authorList>
            <person name="Wang Y."/>
            <person name="Stata M."/>
            <person name="Wang W."/>
            <person name="Stajich J.E."/>
            <person name="White M.M."/>
            <person name="Moncalvo J.M."/>
        </authorList>
    </citation>
    <scope>NUCLEOTIDE SEQUENCE [LARGE SCALE GENOMIC DNA]</scope>
    <source>
        <strain evidence="2 3">SC-DP-2</strain>
    </source>
</reference>
<gene>
    <name evidence="2" type="ORF">BB560_002515</name>
</gene>
<protein>
    <submittedName>
        <fullName evidence="2">Uncharacterized protein</fullName>
    </submittedName>
</protein>
<comment type="caution">
    <text evidence="2">The sequence shown here is derived from an EMBL/GenBank/DDBJ whole genome shotgun (WGS) entry which is preliminary data.</text>
</comment>
<evidence type="ECO:0000313" key="2">
    <source>
        <dbReference type="EMBL" id="PVV03020.1"/>
    </source>
</evidence>
<feature type="region of interest" description="Disordered" evidence="1">
    <location>
        <begin position="1"/>
        <end position="28"/>
    </location>
</feature>
<dbReference type="AlphaFoldDB" id="A0A2T9ZEP3"/>
<dbReference type="EMBL" id="MBFS01000288">
    <property type="protein sequence ID" value="PVV03020.1"/>
    <property type="molecule type" value="Genomic_DNA"/>
</dbReference>
<accession>A0A2T9ZEP3</accession>
<evidence type="ECO:0000313" key="3">
    <source>
        <dbReference type="Proteomes" id="UP000245609"/>
    </source>
</evidence>
<keyword evidence="3" id="KW-1185">Reference proteome</keyword>
<name>A0A2T9ZEP3_9FUNG</name>
<sequence length="154" mass="17350">MKTKSGKRKSKEYMSQKKLNKATLQKGQISSSPWTIKKVKTVKHPEIENNGDGDTHLESDDITFKELQNIGYLIQNLLNCDIKIGTQRINKLINCLMDLIELGNEKKKPKTCTLVSTLATTAGATYEDVVPQGFWFPDRNSKCVTNFQGDQEIA</sequence>
<evidence type="ECO:0000256" key="1">
    <source>
        <dbReference type="SAM" id="MobiDB-lite"/>
    </source>
</evidence>
<dbReference type="Proteomes" id="UP000245609">
    <property type="component" value="Unassembled WGS sequence"/>
</dbReference>
<proteinExistence type="predicted"/>
<dbReference type="OrthoDB" id="2400069at2759"/>